<evidence type="ECO:0000313" key="1">
    <source>
        <dbReference type="EMBL" id="KAF9651948.1"/>
    </source>
</evidence>
<proteinExistence type="predicted"/>
<name>A0ACB6ZR69_THEGA</name>
<sequence length="429" mass="47935">MPVEAKPEEELEKKEAPPQEEEEEEEEDEPGVLTPGADGAKKKKKKKKPKKKKATQSDPPRVGLSKLFPSGVYPTGEICEYKDNNSWRTTSEEKRYDERMAMEDPEVTYNNIRRAAEVHRQVRQAARKFINPGQSMTEIAEYIENGTRALVEENGLECGIGFPTGLSLNNCAAHYSPNAGDTIVLKQEDVLKVDFGVHVKGRIVDSAFTLTWDHTYEKLLEAVQAATNAGVREAGIDVRLCDVSAAIQETMESYEVEVGGKILPVKPIANLSGHSINRYQIHGGKSVQLVKNNDQTKMEEGEYFAIETFGSTGRGHVVEEGECSHYAKVADAPHVPLRLTSAKSLLKTINKEFGTLPFCRRYLDRVGESKYLLALNNLVNQGIVRDYPPLCEAKGVMTAQFEHMILLRPTVKEVVSRGNDYRLGRTRDR</sequence>
<comment type="caution">
    <text evidence="1">The sequence shown here is derived from an EMBL/GenBank/DDBJ whole genome shotgun (WGS) entry which is preliminary data.</text>
</comment>
<keyword evidence="2" id="KW-1185">Reference proteome</keyword>
<gene>
    <name evidence="1" type="ORF">BDM02DRAFT_3154080</name>
</gene>
<reference evidence="1" key="1">
    <citation type="submission" date="2019-10" db="EMBL/GenBank/DDBJ databases">
        <authorList>
            <consortium name="DOE Joint Genome Institute"/>
            <person name="Kuo A."/>
            <person name="Miyauchi S."/>
            <person name="Kiss E."/>
            <person name="Drula E."/>
            <person name="Kohler A."/>
            <person name="Sanchez-Garcia M."/>
            <person name="Andreopoulos B."/>
            <person name="Barry K.W."/>
            <person name="Bonito G."/>
            <person name="Buee M."/>
            <person name="Carver A."/>
            <person name="Chen C."/>
            <person name="Cichocki N."/>
            <person name="Clum A."/>
            <person name="Culley D."/>
            <person name="Crous P.W."/>
            <person name="Fauchery L."/>
            <person name="Girlanda M."/>
            <person name="Hayes R."/>
            <person name="Keri Z."/>
            <person name="Labutti K."/>
            <person name="Lipzen A."/>
            <person name="Lombard V."/>
            <person name="Magnuson J."/>
            <person name="Maillard F."/>
            <person name="Morin E."/>
            <person name="Murat C."/>
            <person name="Nolan M."/>
            <person name="Ohm R."/>
            <person name="Pangilinan J."/>
            <person name="Pereira M."/>
            <person name="Perotto S."/>
            <person name="Peter M."/>
            <person name="Riley R."/>
            <person name="Sitrit Y."/>
            <person name="Stielow B."/>
            <person name="Szollosi G."/>
            <person name="Zifcakova L."/>
            <person name="Stursova M."/>
            <person name="Spatafora J.W."/>
            <person name="Tedersoo L."/>
            <person name="Vaario L.-M."/>
            <person name="Yamada A."/>
            <person name="Yan M."/>
            <person name="Wang P."/>
            <person name="Xu J."/>
            <person name="Bruns T."/>
            <person name="Baldrian P."/>
            <person name="Vilgalys R."/>
            <person name="Henrissat B."/>
            <person name="Grigoriev I.V."/>
            <person name="Hibbett D."/>
            <person name="Nagy L.G."/>
            <person name="Martin F.M."/>
        </authorList>
    </citation>
    <scope>NUCLEOTIDE SEQUENCE</scope>
    <source>
        <strain evidence="1">P2</strain>
    </source>
</reference>
<accession>A0ACB6ZR69</accession>
<dbReference type="EMBL" id="MU117972">
    <property type="protein sequence ID" value="KAF9651948.1"/>
    <property type="molecule type" value="Genomic_DNA"/>
</dbReference>
<dbReference type="Proteomes" id="UP000886501">
    <property type="component" value="Unassembled WGS sequence"/>
</dbReference>
<keyword evidence="1" id="KW-0031">Aminopeptidase</keyword>
<reference evidence="1" key="2">
    <citation type="journal article" date="2020" name="Nat. Commun.">
        <title>Large-scale genome sequencing of mycorrhizal fungi provides insights into the early evolution of symbiotic traits.</title>
        <authorList>
            <person name="Miyauchi S."/>
            <person name="Kiss E."/>
            <person name="Kuo A."/>
            <person name="Drula E."/>
            <person name="Kohler A."/>
            <person name="Sanchez-Garcia M."/>
            <person name="Morin E."/>
            <person name="Andreopoulos B."/>
            <person name="Barry K.W."/>
            <person name="Bonito G."/>
            <person name="Buee M."/>
            <person name="Carver A."/>
            <person name="Chen C."/>
            <person name="Cichocki N."/>
            <person name="Clum A."/>
            <person name="Culley D."/>
            <person name="Crous P.W."/>
            <person name="Fauchery L."/>
            <person name="Girlanda M."/>
            <person name="Hayes R.D."/>
            <person name="Keri Z."/>
            <person name="LaButti K."/>
            <person name="Lipzen A."/>
            <person name="Lombard V."/>
            <person name="Magnuson J."/>
            <person name="Maillard F."/>
            <person name="Murat C."/>
            <person name="Nolan M."/>
            <person name="Ohm R.A."/>
            <person name="Pangilinan J."/>
            <person name="Pereira M.F."/>
            <person name="Perotto S."/>
            <person name="Peter M."/>
            <person name="Pfister S."/>
            <person name="Riley R."/>
            <person name="Sitrit Y."/>
            <person name="Stielow J.B."/>
            <person name="Szollosi G."/>
            <person name="Zifcakova L."/>
            <person name="Stursova M."/>
            <person name="Spatafora J.W."/>
            <person name="Tedersoo L."/>
            <person name="Vaario L.M."/>
            <person name="Yamada A."/>
            <person name="Yan M."/>
            <person name="Wang P."/>
            <person name="Xu J."/>
            <person name="Bruns T."/>
            <person name="Baldrian P."/>
            <person name="Vilgalys R."/>
            <person name="Dunand C."/>
            <person name="Henrissat B."/>
            <person name="Grigoriev I.V."/>
            <person name="Hibbett D."/>
            <person name="Nagy L.G."/>
            <person name="Martin F.M."/>
        </authorList>
    </citation>
    <scope>NUCLEOTIDE SEQUENCE</scope>
    <source>
        <strain evidence="1">P2</strain>
    </source>
</reference>
<keyword evidence="1" id="KW-0378">Hydrolase</keyword>
<organism evidence="1 2">
    <name type="scientific">Thelephora ganbajun</name>
    <name type="common">Ganba fungus</name>
    <dbReference type="NCBI Taxonomy" id="370292"/>
    <lineage>
        <taxon>Eukaryota</taxon>
        <taxon>Fungi</taxon>
        <taxon>Dikarya</taxon>
        <taxon>Basidiomycota</taxon>
        <taxon>Agaricomycotina</taxon>
        <taxon>Agaricomycetes</taxon>
        <taxon>Thelephorales</taxon>
        <taxon>Thelephoraceae</taxon>
        <taxon>Thelephora</taxon>
    </lineage>
</organism>
<protein>
    <submittedName>
        <fullName evidence="1">Peptidase M24A, methionine aminopeptidase</fullName>
    </submittedName>
</protein>
<keyword evidence="1" id="KW-0645">Protease</keyword>
<evidence type="ECO:0000313" key="2">
    <source>
        <dbReference type="Proteomes" id="UP000886501"/>
    </source>
</evidence>